<gene>
    <name evidence="9" type="ORF">LPJ64_003047</name>
</gene>
<reference evidence="9" key="1">
    <citation type="submission" date="2022-07" db="EMBL/GenBank/DDBJ databases">
        <title>Phylogenomic reconstructions and comparative analyses of Kickxellomycotina fungi.</title>
        <authorList>
            <person name="Reynolds N.K."/>
            <person name="Stajich J.E."/>
            <person name="Barry K."/>
            <person name="Grigoriev I.V."/>
            <person name="Crous P."/>
            <person name="Smith M.E."/>
        </authorList>
    </citation>
    <scope>NUCLEOTIDE SEQUENCE</scope>
    <source>
        <strain evidence="9">NBRC 105413</strain>
    </source>
</reference>
<evidence type="ECO:0000313" key="10">
    <source>
        <dbReference type="Proteomes" id="UP001145021"/>
    </source>
</evidence>
<evidence type="ECO:0000256" key="5">
    <source>
        <dbReference type="ARBA" id="ARBA00023128"/>
    </source>
</evidence>
<feature type="domain" description="Mitochondrial outer membrane transport complex Sam37/metaxin N-terminal" evidence="7">
    <location>
        <begin position="59"/>
        <end position="174"/>
    </location>
</feature>
<organism evidence="9 10">
    <name type="scientific">Coemansia asiatica</name>
    <dbReference type="NCBI Taxonomy" id="1052880"/>
    <lineage>
        <taxon>Eukaryota</taxon>
        <taxon>Fungi</taxon>
        <taxon>Fungi incertae sedis</taxon>
        <taxon>Zoopagomycota</taxon>
        <taxon>Kickxellomycotina</taxon>
        <taxon>Kickxellomycetes</taxon>
        <taxon>Kickxellales</taxon>
        <taxon>Kickxellaceae</taxon>
        <taxon>Coemansia</taxon>
    </lineage>
</organism>
<name>A0A9W8CKD2_9FUNG</name>
<proteinExistence type="predicted"/>
<keyword evidence="3" id="KW-1000">Mitochondrion outer membrane</keyword>
<comment type="caution">
    <text evidence="9">The sequence shown here is derived from an EMBL/GenBank/DDBJ whole genome shotgun (WGS) entry which is preliminary data.</text>
</comment>
<evidence type="ECO:0000256" key="2">
    <source>
        <dbReference type="ARBA" id="ARBA00022448"/>
    </source>
</evidence>
<dbReference type="PANTHER" id="PTHR12289">
    <property type="entry name" value="METAXIN RELATED"/>
    <property type="match status" value="1"/>
</dbReference>
<keyword evidence="2" id="KW-0813">Transport</keyword>
<keyword evidence="5" id="KW-0496">Mitochondrion</keyword>
<evidence type="ECO:0000256" key="3">
    <source>
        <dbReference type="ARBA" id="ARBA00022787"/>
    </source>
</evidence>
<evidence type="ECO:0000259" key="7">
    <source>
        <dbReference type="Pfam" id="PF10568"/>
    </source>
</evidence>
<dbReference type="Pfam" id="PF17171">
    <property type="entry name" value="GST_C_6"/>
    <property type="match status" value="1"/>
</dbReference>
<dbReference type="PANTHER" id="PTHR12289:SF41">
    <property type="entry name" value="FAILED AXON CONNECTIONS-RELATED"/>
    <property type="match status" value="1"/>
</dbReference>
<evidence type="ECO:0000259" key="8">
    <source>
        <dbReference type="Pfam" id="PF17171"/>
    </source>
</evidence>
<evidence type="ECO:0000256" key="4">
    <source>
        <dbReference type="ARBA" id="ARBA00022927"/>
    </source>
</evidence>
<comment type="subcellular location">
    <subcellularLocation>
        <location evidence="1">Mitochondrion outer membrane</location>
    </subcellularLocation>
</comment>
<dbReference type="Proteomes" id="UP001145021">
    <property type="component" value="Unassembled WGS sequence"/>
</dbReference>
<dbReference type="AlphaFoldDB" id="A0A9W8CKD2"/>
<dbReference type="InterPro" id="IPR050931">
    <property type="entry name" value="Mito_Protein_Transport_Metaxin"/>
</dbReference>
<dbReference type="GO" id="GO:0015031">
    <property type="term" value="P:protein transport"/>
    <property type="evidence" value="ECO:0007669"/>
    <property type="project" value="UniProtKB-KW"/>
</dbReference>
<dbReference type="InterPro" id="IPR019564">
    <property type="entry name" value="Sam37/metaxin_N"/>
</dbReference>
<keyword evidence="6" id="KW-0472">Membrane</keyword>
<protein>
    <submittedName>
        <fullName evidence="9">Uncharacterized protein</fullName>
    </submittedName>
</protein>
<keyword evidence="4" id="KW-0653">Protein transport</keyword>
<evidence type="ECO:0000256" key="6">
    <source>
        <dbReference type="ARBA" id="ARBA00023136"/>
    </source>
</evidence>
<accession>A0A9W8CKD2</accession>
<dbReference type="GO" id="GO:0001401">
    <property type="term" value="C:SAM complex"/>
    <property type="evidence" value="ECO:0007669"/>
    <property type="project" value="InterPro"/>
</dbReference>
<sequence>MATPEAPLREILKAISFTQFPLRINRSFFTPETIDSPQLYIHRPLTQKSSASPSCDVKSMSTLALLRFVGFKADIKYSSEPEASPNNQLPYLLLPDSLALDARGIESHLREQGVLGESELADEMVYLTMVENNLIPVTEYLAWIDPEGFDSIGWQKYLGSYPMIVRYFLGWQKRLHTSRKLQTGLPEYGSALDGDVIYENAFRALDSLVVLLGERKYFSGIKPGVLDALVFACLNVIVEAPLKSPIRSAMTREGSKYKTLLDFTMRILEEYFQ</sequence>
<evidence type="ECO:0000313" key="9">
    <source>
        <dbReference type="EMBL" id="KAJ1645344.1"/>
    </source>
</evidence>
<keyword evidence="10" id="KW-1185">Reference proteome</keyword>
<dbReference type="InterPro" id="IPR033468">
    <property type="entry name" value="Metaxin_GST"/>
</dbReference>
<feature type="domain" description="Metaxin glutathione S-transferase" evidence="8">
    <location>
        <begin position="203"/>
        <end position="267"/>
    </location>
</feature>
<evidence type="ECO:0000256" key="1">
    <source>
        <dbReference type="ARBA" id="ARBA00004294"/>
    </source>
</evidence>
<dbReference type="EMBL" id="JANBOH010000110">
    <property type="protein sequence ID" value="KAJ1645344.1"/>
    <property type="molecule type" value="Genomic_DNA"/>
</dbReference>
<dbReference type="GO" id="GO:0007005">
    <property type="term" value="P:mitochondrion organization"/>
    <property type="evidence" value="ECO:0007669"/>
    <property type="project" value="TreeGrafter"/>
</dbReference>
<dbReference type="Pfam" id="PF10568">
    <property type="entry name" value="Tom37"/>
    <property type="match status" value="1"/>
</dbReference>